<dbReference type="Proteomes" id="UP000196255">
    <property type="component" value="Unassembled WGS sequence"/>
</dbReference>
<proteinExistence type="predicted"/>
<accession>A0A1V9QJP1</accession>
<gene>
    <name evidence="3" type="ORF">B5G36_03725</name>
    <name evidence="2" type="ORF">GKC33_08730</name>
    <name evidence="1" type="ORF">K8V06_06715</name>
</gene>
<protein>
    <recommendedName>
        <fullName evidence="6">DUF2187 domain-containing protein</fullName>
    </recommendedName>
</protein>
<comment type="caution">
    <text evidence="2">The sequence shown here is derived from an EMBL/GenBank/DDBJ whole genome shotgun (WGS) entry which is preliminary data.</text>
</comment>
<reference evidence="1" key="4">
    <citation type="journal article" date="2021" name="PeerJ">
        <title>Extensive microbial diversity within the chicken gut microbiome revealed by metagenomics and culture.</title>
        <authorList>
            <person name="Gilroy R."/>
            <person name="Ravi A."/>
            <person name="Getino M."/>
            <person name="Pursley I."/>
            <person name="Horton D.L."/>
            <person name="Alikhan N.F."/>
            <person name="Baker D."/>
            <person name="Gharbi K."/>
            <person name="Hall N."/>
            <person name="Watson M."/>
            <person name="Adriaenssens E.M."/>
            <person name="Foster-Nyarko E."/>
            <person name="Jarju S."/>
            <person name="Secka A."/>
            <person name="Antonio M."/>
            <person name="Oren A."/>
            <person name="Chaudhuri R.R."/>
            <person name="La Ragione R."/>
            <person name="Hildebrand F."/>
            <person name="Pallen M.J."/>
        </authorList>
    </citation>
    <scope>NUCLEOTIDE SEQUENCE</scope>
    <source>
        <strain evidence="1">CHK189-29639</strain>
    </source>
</reference>
<reference evidence="1" key="5">
    <citation type="submission" date="2021-09" db="EMBL/GenBank/DDBJ databases">
        <authorList>
            <person name="Gilroy R."/>
        </authorList>
    </citation>
    <scope>NUCLEOTIDE SEQUENCE</scope>
    <source>
        <strain evidence="1">CHK189-29639</strain>
    </source>
</reference>
<name>A0A1V9QJP1_9LACO</name>
<evidence type="ECO:0008006" key="6">
    <source>
        <dbReference type="Google" id="ProtNLM"/>
    </source>
</evidence>
<evidence type="ECO:0000313" key="3">
    <source>
        <dbReference type="EMBL" id="OUN18886.1"/>
    </source>
</evidence>
<dbReference type="EMBL" id="DYVK01000063">
    <property type="protein sequence ID" value="HJG15809.1"/>
    <property type="molecule type" value="Genomic_DNA"/>
</dbReference>
<dbReference type="Proteomes" id="UP000759256">
    <property type="component" value="Unassembled WGS sequence"/>
</dbReference>
<evidence type="ECO:0000313" key="5">
    <source>
        <dbReference type="Proteomes" id="UP000467635"/>
    </source>
</evidence>
<dbReference type="EMBL" id="NFHF01000006">
    <property type="protein sequence ID" value="OUN18886.1"/>
    <property type="molecule type" value="Genomic_DNA"/>
</dbReference>
<dbReference type="Proteomes" id="UP000467635">
    <property type="component" value="Unassembled WGS sequence"/>
</dbReference>
<reference evidence="2 5" key="3">
    <citation type="submission" date="2019-11" db="EMBL/GenBank/DDBJ databases">
        <title>Draft Genome Sequence of Plant Growth-Promoting Rhizosphere-Associated Bacteria.</title>
        <authorList>
            <person name="Vasilyev I.Y."/>
            <person name="Radchenko V."/>
            <person name="Ilnitskaya E.V."/>
        </authorList>
    </citation>
    <scope>NUCLEOTIDE SEQUENCE [LARGE SCALE GENOMIC DNA]</scope>
    <source>
        <strain evidence="2 5">VRA_01-1sq_f</strain>
    </source>
</reference>
<evidence type="ECO:0000313" key="1">
    <source>
        <dbReference type="EMBL" id="HJG15809.1"/>
    </source>
</evidence>
<sequence length="77" mass="8948">MDLRPYWGKNVIVTDVDNIIYRGFVTAVTIPGDSDDNCYEIDLIRTKQYGDSYFTLTEYEIKSIELDPDKENLCESE</sequence>
<organism evidence="2 5">
    <name type="scientific">Ligilactobacillus salivarius</name>
    <dbReference type="NCBI Taxonomy" id="1624"/>
    <lineage>
        <taxon>Bacteria</taxon>
        <taxon>Bacillati</taxon>
        <taxon>Bacillota</taxon>
        <taxon>Bacilli</taxon>
        <taxon>Lactobacillales</taxon>
        <taxon>Lactobacillaceae</taxon>
        <taxon>Ligilactobacillus</taxon>
    </lineage>
</organism>
<reference evidence="4" key="1">
    <citation type="submission" date="2017-04" db="EMBL/GenBank/DDBJ databases">
        <title>Function of individual gut microbiota members based on whole genome sequencing of pure cultures obtained from chicken caecum.</title>
        <authorList>
            <person name="Medvecky M."/>
            <person name="Cejkova D."/>
            <person name="Polansky O."/>
            <person name="Karasova D."/>
            <person name="Kubasova T."/>
            <person name="Cizek A."/>
            <person name="Rychlik I."/>
        </authorList>
    </citation>
    <scope>NUCLEOTIDE SEQUENCE [LARGE SCALE GENOMIC DNA]</scope>
    <source>
        <strain evidence="4">An84</strain>
    </source>
</reference>
<dbReference type="RefSeq" id="WP_003707678.1">
    <property type="nucleotide sequence ID" value="NZ_CANCWC010000005.1"/>
</dbReference>
<reference evidence="3" key="2">
    <citation type="journal article" date="2018" name="BMC Genomics">
        <title>Whole genome sequencing and function prediction of 133 gut anaerobes isolated from chicken caecum in pure cultures.</title>
        <authorList>
            <person name="Medvecky M."/>
            <person name="Cejkova D."/>
            <person name="Polansky O."/>
            <person name="Karasova D."/>
            <person name="Kubasova T."/>
            <person name="Cizek A."/>
            <person name="Rychlik I."/>
        </authorList>
    </citation>
    <scope>NUCLEOTIDE SEQUENCE</scope>
    <source>
        <strain evidence="3">An84</strain>
    </source>
</reference>
<dbReference type="EMBL" id="WKKX01000427">
    <property type="protein sequence ID" value="MSE08772.1"/>
    <property type="molecule type" value="Genomic_DNA"/>
</dbReference>
<evidence type="ECO:0000313" key="4">
    <source>
        <dbReference type="Proteomes" id="UP000196255"/>
    </source>
</evidence>
<evidence type="ECO:0000313" key="2">
    <source>
        <dbReference type="EMBL" id="MSE08772.1"/>
    </source>
</evidence>
<dbReference type="AlphaFoldDB" id="A0A1V9QJP1"/>